<protein>
    <submittedName>
        <fullName evidence="1">Uncharacterized protein</fullName>
    </submittedName>
</protein>
<keyword evidence="2" id="KW-1185">Reference proteome</keyword>
<comment type="caution">
    <text evidence="1">The sequence shown here is derived from an EMBL/GenBank/DDBJ whole genome shotgun (WGS) entry which is preliminary data.</text>
</comment>
<dbReference type="Proteomes" id="UP001589747">
    <property type="component" value="Unassembled WGS sequence"/>
</dbReference>
<name>A0ABV5L240_9BACL</name>
<dbReference type="EMBL" id="JBHMDO010000054">
    <property type="protein sequence ID" value="MFB9330881.1"/>
    <property type="molecule type" value="Genomic_DNA"/>
</dbReference>
<sequence>MVEASRRKAYLALNYQALLDIKNSGEFSANNYNQVFRIAHAFHNLGFFIMEDFVGFNEDDFWSRVNGLERDFGLIHYKELFAKVSSGELLS</sequence>
<evidence type="ECO:0000313" key="1">
    <source>
        <dbReference type="EMBL" id="MFB9330881.1"/>
    </source>
</evidence>
<dbReference type="RefSeq" id="WP_377502695.1">
    <property type="nucleotide sequence ID" value="NZ_JBHMDO010000054.1"/>
</dbReference>
<gene>
    <name evidence="1" type="ORF">ACFFSY_33485</name>
</gene>
<evidence type="ECO:0000313" key="2">
    <source>
        <dbReference type="Proteomes" id="UP001589747"/>
    </source>
</evidence>
<reference evidence="1 2" key="1">
    <citation type="submission" date="2024-09" db="EMBL/GenBank/DDBJ databases">
        <authorList>
            <person name="Sun Q."/>
            <person name="Mori K."/>
        </authorList>
    </citation>
    <scope>NUCLEOTIDE SEQUENCE [LARGE SCALE GENOMIC DNA]</scope>
    <source>
        <strain evidence="1 2">TISTR 2452</strain>
    </source>
</reference>
<organism evidence="1 2">
    <name type="scientific">Paenibacillus aurantiacus</name>
    <dbReference type="NCBI Taxonomy" id="1936118"/>
    <lineage>
        <taxon>Bacteria</taxon>
        <taxon>Bacillati</taxon>
        <taxon>Bacillota</taxon>
        <taxon>Bacilli</taxon>
        <taxon>Bacillales</taxon>
        <taxon>Paenibacillaceae</taxon>
        <taxon>Paenibacillus</taxon>
    </lineage>
</organism>
<accession>A0ABV5L240</accession>
<proteinExistence type="predicted"/>